<dbReference type="AlphaFoldDB" id="A0AAJ0HX92"/>
<proteinExistence type="predicted"/>
<sequence length="82" mass="8701">MEQAPPKTDKKEREQAAGKKAVDKATEKAAKFAAKQAKLKQNPAATRSTKPTTAKIAKSAKAAAPALPSYEDKTPPGEKKIL</sequence>
<feature type="compositionally biased region" description="Low complexity" evidence="1">
    <location>
        <begin position="31"/>
        <end position="40"/>
    </location>
</feature>
<feature type="compositionally biased region" description="Low complexity" evidence="1">
    <location>
        <begin position="48"/>
        <end position="69"/>
    </location>
</feature>
<gene>
    <name evidence="2" type="ORF">B0T25DRAFT_563288</name>
</gene>
<dbReference type="EMBL" id="JAUIQD010000001">
    <property type="protein sequence ID" value="KAK3364259.1"/>
    <property type="molecule type" value="Genomic_DNA"/>
</dbReference>
<reference evidence="2" key="2">
    <citation type="submission" date="2023-06" db="EMBL/GenBank/DDBJ databases">
        <authorList>
            <consortium name="Lawrence Berkeley National Laboratory"/>
            <person name="Haridas S."/>
            <person name="Hensen N."/>
            <person name="Bonometti L."/>
            <person name="Westerberg I."/>
            <person name="Brannstrom I.O."/>
            <person name="Guillou S."/>
            <person name="Cros-Aarteil S."/>
            <person name="Calhoun S."/>
            <person name="Kuo A."/>
            <person name="Mondo S."/>
            <person name="Pangilinan J."/>
            <person name="Riley R."/>
            <person name="Labutti K."/>
            <person name="Andreopoulos B."/>
            <person name="Lipzen A."/>
            <person name="Chen C."/>
            <person name="Yanf M."/>
            <person name="Daum C."/>
            <person name="Ng V."/>
            <person name="Clum A."/>
            <person name="Steindorff A."/>
            <person name="Ohm R."/>
            <person name="Martin F."/>
            <person name="Silar P."/>
            <person name="Natvig D."/>
            <person name="Lalanne C."/>
            <person name="Gautier V."/>
            <person name="Ament-Velasquez S.L."/>
            <person name="Kruys A."/>
            <person name="Hutchinson M.I."/>
            <person name="Powell A.J."/>
            <person name="Barry K."/>
            <person name="Miller A.N."/>
            <person name="Grigoriev I.V."/>
            <person name="Debuchy R."/>
            <person name="Gladieux P."/>
            <person name="Thoren M.H."/>
            <person name="Johannesson H."/>
        </authorList>
    </citation>
    <scope>NUCLEOTIDE SEQUENCE</scope>
    <source>
        <strain evidence="2">CBS 955.72</strain>
    </source>
</reference>
<evidence type="ECO:0000313" key="3">
    <source>
        <dbReference type="Proteomes" id="UP001275084"/>
    </source>
</evidence>
<dbReference type="Proteomes" id="UP001275084">
    <property type="component" value="Unassembled WGS sequence"/>
</dbReference>
<name>A0AAJ0HX92_9PEZI</name>
<evidence type="ECO:0000256" key="1">
    <source>
        <dbReference type="SAM" id="MobiDB-lite"/>
    </source>
</evidence>
<comment type="caution">
    <text evidence="2">The sequence shown here is derived from an EMBL/GenBank/DDBJ whole genome shotgun (WGS) entry which is preliminary data.</text>
</comment>
<protein>
    <submittedName>
        <fullName evidence="2">Uncharacterized protein</fullName>
    </submittedName>
</protein>
<feature type="region of interest" description="Disordered" evidence="1">
    <location>
        <begin position="1"/>
        <end position="82"/>
    </location>
</feature>
<reference evidence="2" key="1">
    <citation type="journal article" date="2023" name="Mol. Phylogenet. Evol.">
        <title>Genome-scale phylogeny and comparative genomics of the fungal order Sordariales.</title>
        <authorList>
            <person name="Hensen N."/>
            <person name="Bonometti L."/>
            <person name="Westerberg I."/>
            <person name="Brannstrom I.O."/>
            <person name="Guillou S."/>
            <person name="Cros-Aarteil S."/>
            <person name="Calhoun S."/>
            <person name="Haridas S."/>
            <person name="Kuo A."/>
            <person name="Mondo S."/>
            <person name="Pangilinan J."/>
            <person name="Riley R."/>
            <person name="LaButti K."/>
            <person name="Andreopoulos B."/>
            <person name="Lipzen A."/>
            <person name="Chen C."/>
            <person name="Yan M."/>
            <person name="Daum C."/>
            <person name="Ng V."/>
            <person name="Clum A."/>
            <person name="Steindorff A."/>
            <person name="Ohm R.A."/>
            <person name="Martin F."/>
            <person name="Silar P."/>
            <person name="Natvig D.O."/>
            <person name="Lalanne C."/>
            <person name="Gautier V."/>
            <person name="Ament-Velasquez S.L."/>
            <person name="Kruys A."/>
            <person name="Hutchinson M.I."/>
            <person name="Powell A.J."/>
            <person name="Barry K."/>
            <person name="Miller A.N."/>
            <person name="Grigoriev I.V."/>
            <person name="Debuchy R."/>
            <person name="Gladieux P."/>
            <person name="Hiltunen Thoren M."/>
            <person name="Johannesson H."/>
        </authorList>
    </citation>
    <scope>NUCLEOTIDE SEQUENCE</scope>
    <source>
        <strain evidence="2">CBS 955.72</strain>
    </source>
</reference>
<accession>A0AAJ0HX92</accession>
<organism evidence="2 3">
    <name type="scientific">Lasiosphaeria hispida</name>
    <dbReference type="NCBI Taxonomy" id="260671"/>
    <lineage>
        <taxon>Eukaryota</taxon>
        <taxon>Fungi</taxon>
        <taxon>Dikarya</taxon>
        <taxon>Ascomycota</taxon>
        <taxon>Pezizomycotina</taxon>
        <taxon>Sordariomycetes</taxon>
        <taxon>Sordariomycetidae</taxon>
        <taxon>Sordariales</taxon>
        <taxon>Lasiosphaeriaceae</taxon>
        <taxon>Lasiosphaeria</taxon>
    </lineage>
</organism>
<keyword evidence="3" id="KW-1185">Reference proteome</keyword>
<feature type="compositionally biased region" description="Basic and acidic residues" evidence="1">
    <location>
        <begin position="70"/>
        <end position="82"/>
    </location>
</feature>
<feature type="compositionally biased region" description="Basic and acidic residues" evidence="1">
    <location>
        <begin position="7"/>
        <end position="30"/>
    </location>
</feature>
<evidence type="ECO:0000313" key="2">
    <source>
        <dbReference type="EMBL" id="KAK3364259.1"/>
    </source>
</evidence>